<evidence type="ECO:0000313" key="2">
    <source>
        <dbReference type="Proteomes" id="UP000198902"/>
    </source>
</evidence>
<protein>
    <submittedName>
        <fullName evidence="1">Uncharacterized protein</fullName>
    </submittedName>
</protein>
<gene>
    <name evidence="1" type="ORF">BN996_03690</name>
</gene>
<proteinExistence type="predicted"/>
<dbReference type="EMBL" id="CSTE01000006">
    <property type="protein sequence ID" value="CQR53589.1"/>
    <property type="molecule type" value="Genomic_DNA"/>
</dbReference>
<keyword evidence="2" id="KW-1185">Reference proteome</keyword>
<reference evidence="2" key="1">
    <citation type="submission" date="2015-03" db="EMBL/GenBank/DDBJ databases">
        <authorList>
            <person name="Urmite Genomes"/>
        </authorList>
    </citation>
    <scope>NUCLEOTIDE SEQUENCE [LARGE SCALE GENOMIC DNA]</scope>
    <source>
        <strain evidence="2">Arc-Hr</strain>
    </source>
</reference>
<accession>A0A0D6JW67</accession>
<organism evidence="1 2">
    <name type="scientific">Haloferax massiliensis</name>
    <dbReference type="NCBI Taxonomy" id="1476858"/>
    <lineage>
        <taxon>Archaea</taxon>
        <taxon>Methanobacteriati</taxon>
        <taxon>Methanobacteriota</taxon>
        <taxon>Stenosarchaea group</taxon>
        <taxon>Halobacteria</taxon>
        <taxon>Halobacteriales</taxon>
        <taxon>Haloferacaceae</taxon>
        <taxon>Haloferax</taxon>
    </lineage>
</organism>
<sequence length="34" mass="3787">MNPDTLDLISKNIEKNHDKYVAMGSPGEVAEDRV</sequence>
<dbReference type="Proteomes" id="UP000198902">
    <property type="component" value="Unassembled WGS sequence"/>
</dbReference>
<evidence type="ECO:0000313" key="1">
    <source>
        <dbReference type="EMBL" id="CQR53589.1"/>
    </source>
</evidence>
<name>A0A0D6JW67_9EURY</name>
<dbReference type="AlphaFoldDB" id="A0A0D6JW67"/>